<comment type="caution">
    <text evidence="1">The sequence shown here is derived from an EMBL/GenBank/DDBJ whole genome shotgun (WGS) entry which is preliminary data.</text>
</comment>
<sequence length="186" mass="21976">MDIHNFQLNDIFQQNAREFCTRPVMAMKYQPGLGIENGFCVHYSSAETYTREYMMYEGIRFFPSEADAWEFINRNEKQYVKVNGILTEIEAVYDMPEPVLYRKDANAEELDGLHFCFGEHAFLSDESEDYEFYILNSNCDNDVWIIQDMNGNIRVWDNTSDELFFGKESEYVFEKNDKGEYRQAAV</sequence>
<dbReference type="EMBL" id="SRYA01000037">
    <property type="protein sequence ID" value="TGY94998.1"/>
    <property type="molecule type" value="Genomic_DNA"/>
</dbReference>
<organism evidence="1 2">
    <name type="scientific">Petralouisia muris</name>
    <dbReference type="NCBI Taxonomy" id="3032872"/>
    <lineage>
        <taxon>Bacteria</taxon>
        <taxon>Bacillati</taxon>
        <taxon>Bacillota</taxon>
        <taxon>Clostridia</taxon>
        <taxon>Lachnospirales</taxon>
        <taxon>Lachnospiraceae</taxon>
        <taxon>Petralouisia</taxon>
    </lineage>
</organism>
<evidence type="ECO:0000313" key="1">
    <source>
        <dbReference type="EMBL" id="TGY94998.1"/>
    </source>
</evidence>
<gene>
    <name evidence="1" type="ORF">E5329_17025</name>
</gene>
<protein>
    <submittedName>
        <fullName evidence="1">Uncharacterized protein</fullName>
    </submittedName>
</protein>
<accession>A0AC61RT58</accession>
<keyword evidence="2" id="KW-1185">Reference proteome</keyword>
<proteinExistence type="predicted"/>
<dbReference type="Proteomes" id="UP000304953">
    <property type="component" value="Unassembled WGS sequence"/>
</dbReference>
<evidence type="ECO:0000313" key="2">
    <source>
        <dbReference type="Proteomes" id="UP000304953"/>
    </source>
</evidence>
<reference evidence="1" key="1">
    <citation type="submission" date="2019-04" db="EMBL/GenBank/DDBJ databases">
        <title>Microbes associate with the intestines of laboratory mice.</title>
        <authorList>
            <person name="Navarre W."/>
            <person name="Wong E."/>
            <person name="Huang K."/>
            <person name="Tropini C."/>
            <person name="Ng K."/>
            <person name="Yu B."/>
        </authorList>
    </citation>
    <scope>NUCLEOTIDE SEQUENCE</scope>
    <source>
        <strain evidence="1">NM01_1-7b</strain>
    </source>
</reference>
<name>A0AC61RT58_9FIRM</name>